<evidence type="ECO:0000313" key="1">
    <source>
        <dbReference type="EMBL" id="RZC32367.1"/>
    </source>
</evidence>
<comment type="caution">
    <text evidence="1">The sequence shown here is derived from an EMBL/GenBank/DDBJ whole genome shotgun (WGS) entry which is preliminary data.</text>
</comment>
<proteinExistence type="predicted"/>
<name>A0A482VIL5_ASBVE</name>
<gene>
    <name evidence="1" type="ORF">BDFB_012581</name>
</gene>
<keyword evidence="2" id="KW-1185">Reference proteome</keyword>
<organism evidence="1 2">
    <name type="scientific">Asbolus verrucosus</name>
    <name type="common">Desert ironclad beetle</name>
    <dbReference type="NCBI Taxonomy" id="1661398"/>
    <lineage>
        <taxon>Eukaryota</taxon>
        <taxon>Metazoa</taxon>
        <taxon>Ecdysozoa</taxon>
        <taxon>Arthropoda</taxon>
        <taxon>Hexapoda</taxon>
        <taxon>Insecta</taxon>
        <taxon>Pterygota</taxon>
        <taxon>Neoptera</taxon>
        <taxon>Endopterygota</taxon>
        <taxon>Coleoptera</taxon>
        <taxon>Polyphaga</taxon>
        <taxon>Cucujiformia</taxon>
        <taxon>Tenebrionidae</taxon>
        <taxon>Pimeliinae</taxon>
        <taxon>Asbolus</taxon>
    </lineage>
</organism>
<sequence length="61" mass="7302">MFLYKVQVYHKSHHFVAGVNYCEWLLLNTNDDILDPFQKDECFQQDNATTHIPNKTITFLR</sequence>
<dbReference type="AlphaFoldDB" id="A0A482VIL5"/>
<dbReference type="EMBL" id="QDEB01097826">
    <property type="protein sequence ID" value="RZC32367.1"/>
    <property type="molecule type" value="Genomic_DNA"/>
</dbReference>
<evidence type="ECO:0000313" key="2">
    <source>
        <dbReference type="Proteomes" id="UP000292052"/>
    </source>
</evidence>
<reference evidence="1 2" key="1">
    <citation type="submission" date="2017-03" db="EMBL/GenBank/DDBJ databases">
        <title>Genome of the blue death feigning beetle - Asbolus verrucosus.</title>
        <authorList>
            <person name="Rider S.D."/>
        </authorList>
    </citation>
    <scope>NUCLEOTIDE SEQUENCE [LARGE SCALE GENOMIC DNA]</scope>
    <source>
        <strain evidence="1">Butters</strain>
        <tissue evidence="1">Head and leg muscle</tissue>
    </source>
</reference>
<accession>A0A482VIL5</accession>
<dbReference type="Proteomes" id="UP000292052">
    <property type="component" value="Unassembled WGS sequence"/>
</dbReference>
<protein>
    <submittedName>
        <fullName evidence="1">Uncharacterized protein</fullName>
    </submittedName>
</protein>